<comment type="pathway">
    <text evidence="3">Amino-acid biosynthesis; L-valine biosynthesis; L-valine from pyruvate: step 4/4.</text>
</comment>
<dbReference type="SUPFAM" id="SSF56752">
    <property type="entry name" value="D-aminoacid aminotransferase-like PLP-dependent enzymes"/>
    <property type="match status" value="1"/>
</dbReference>
<dbReference type="PROSITE" id="PS00770">
    <property type="entry name" value="AA_TRANSFER_CLASS_4"/>
    <property type="match status" value="1"/>
</dbReference>
<evidence type="ECO:0000313" key="14">
    <source>
        <dbReference type="Proteomes" id="UP000235584"/>
    </source>
</evidence>
<evidence type="ECO:0000256" key="2">
    <source>
        <dbReference type="ARBA" id="ARBA00004824"/>
    </source>
</evidence>
<dbReference type="KEGG" id="bsto:C0V70_03005"/>
<evidence type="ECO:0000256" key="6">
    <source>
        <dbReference type="ARBA" id="ARBA00013053"/>
    </source>
</evidence>
<evidence type="ECO:0000313" key="13">
    <source>
        <dbReference type="EMBL" id="AUN97092.1"/>
    </source>
</evidence>
<dbReference type="InterPro" id="IPR001544">
    <property type="entry name" value="Aminotrans_IV"/>
</dbReference>
<keyword evidence="14" id="KW-1185">Reference proteome</keyword>
<name>A0A2K9NNM2_BACTC</name>
<evidence type="ECO:0000256" key="11">
    <source>
        <dbReference type="RuleBase" id="RU004106"/>
    </source>
</evidence>
<dbReference type="Pfam" id="PF01063">
    <property type="entry name" value="Aminotran_4"/>
    <property type="match status" value="1"/>
</dbReference>
<comment type="catalytic activity">
    <reaction evidence="8">
        <text>L-valine + 2-oxoglutarate = 3-methyl-2-oxobutanoate + L-glutamate</text>
        <dbReference type="Rhea" id="RHEA:24813"/>
        <dbReference type="ChEBI" id="CHEBI:11851"/>
        <dbReference type="ChEBI" id="CHEBI:16810"/>
        <dbReference type="ChEBI" id="CHEBI:29985"/>
        <dbReference type="ChEBI" id="CHEBI:57762"/>
        <dbReference type="EC" id="2.6.1.42"/>
    </reaction>
</comment>
<organism evidence="13 14">
    <name type="scientific">Bacteriovorax stolpii</name>
    <name type="common">Bdellovibrio stolpii</name>
    <dbReference type="NCBI Taxonomy" id="960"/>
    <lineage>
        <taxon>Bacteria</taxon>
        <taxon>Pseudomonadati</taxon>
        <taxon>Bdellovibrionota</taxon>
        <taxon>Bacteriovoracia</taxon>
        <taxon>Bacteriovoracales</taxon>
        <taxon>Bacteriovoracaceae</taxon>
        <taxon>Bacteriovorax</taxon>
    </lineage>
</organism>
<dbReference type="InterPro" id="IPR043132">
    <property type="entry name" value="BCAT-like_C"/>
</dbReference>
<gene>
    <name evidence="13" type="ORF">C0V70_03005</name>
</gene>
<comment type="catalytic activity">
    <reaction evidence="9">
        <text>L-isoleucine + 2-oxoglutarate = (S)-3-methyl-2-oxopentanoate + L-glutamate</text>
        <dbReference type="Rhea" id="RHEA:24801"/>
        <dbReference type="ChEBI" id="CHEBI:16810"/>
        <dbReference type="ChEBI" id="CHEBI:29985"/>
        <dbReference type="ChEBI" id="CHEBI:35146"/>
        <dbReference type="ChEBI" id="CHEBI:58045"/>
        <dbReference type="EC" id="2.6.1.42"/>
    </reaction>
</comment>
<protein>
    <recommendedName>
        <fullName evidence="6">branched-chain-amino-acid transaminase</fullName>
        <ecNumber evidence="6">2.6.1.42</ecNumber>
    </recommendedName>
</protein>
<dbReference type="InterPro" id="IPR050571">
    <property type="entry name" value="Class-IV_PLP-Dep_Aminotrnsfr"/>
</dbReference>
<evidence type="ECO:0000256" key="9">
    <source>
        <dbReference type="ARBA" id="ARBA00048798"/>
    </source>
</evidence>
<evidence type="ECO:0000256" key="4">
    <source>
        <dbReference type="ARBA" id="ARBA00005072"/>
    </source>
</evidence>
<dbReference type="PANTHER" id="PTHR42743:SF11">
    <property type="entry name" value="AMINODEOXYCHORISMATE LYASE"/>
    <property type="match status" value="1"/>
</dbReference>
<sequence length="257" mass="29589">MSLKIISQDSIPFYQSEELNRGVWTFTSFLSGQAQFVFLNEHLNRLLKGADHLFPKVGWMNFRGEIEAFLQAEFVPAHYFRLSIAGDTLLFTKKPHAPKNPYLNLGNATSIKTPSIVPSFVKSPNYLVADLELKEALKRKCDDVIFFDDQGNVTEASTSNVFVWLDDKTVLTPKLSSMVLDGVTRKKLIEYLKREDFHVIESDISKSELESSREIWLTNAIQGIRLVDQYEKINFVREKNLYQTACLKFGRFGERYE</sequence>
<dbReference type="PANTHER" id="PTHR42743">
    <property type="entry name" value="AMINO-ACID AMINOTRANSFERASE"/>
    <property type="match status" value="1"/>
</dbReference>
<evidence type="ECO:0000256" key="7">
    <source>
        <dbReference type="ARBA" id="ARBA00022898"/>
    </source>
</evidence>
<dbReference type="EC" id="2.6.1.42" evidence="6"/>
<comment type="similarity">
    <text evidence="5 11">Belongs to the class-IV pyridoxal-phosphate-dependent aminotransferase family.</text>
</comment>
<comment type="cofactor">
    <cofactor evidence="1 12">
        <name>pyridoxal 5'-phosphate</name>
        <dbReference type="ChEBI" id="CHEBI:597326"/>
    </cofactor>
</comment>
<evidence type="ECO:0000256" key="10">
    <source>
        <dbReference type="ARBA" id="ARBA00049229"/>
    </source>
</evidence>
<comment type="pathway">
    <text evidence="4">Amino-acid biosynthesis; L-leucine biosynthesis; L-leucine from 3-methyl-2-oxobutanoate: step 4/4.</text>
</comment>
<dbReference type="Gene3D" id="3.20.10.10">
    <property type="entry name" value="D-amino Acid Aminotransferase, subunit A, domain 2"/>
    <property type="match status" value="1"/>
</dbReference>
<dbReference type="InterPro" id="IPR018300">
    <property type="entry name" value="Aminotrans_IV_CS"/>
</dbReference>
<dbReference type="InterPro" id="IPR036038">
    <property type="entry name" value="Aminotransferase-like"/>
</dbReference>
<comment type="pathway">
    <text evidence="2">Amino-acid biosynthesis; L-isoleucine biosynthesis; L-isoleucine from 2-oxobutanoate: step 4/4.</text>
</comment>
<dbReference type="Proteomes" id="UP000235584">
    <property type="component" value="Chromosome"/>
</dbReference>
<keyword evidence="7 12" id="KW-0663">Pyridoxal phosphate</keyword>
<evidence type="ECO:0000256" key="1">
    <source>
        <dbReference type="ARBA" id="ARBA00001933"/>
    </source>
</evidence>
<evidence type="ECO:0000256" key="5">
    <source>
        <dbReference type="ARBA" id="ARBA00009320"/>
    </source>
</evidence>
<dbReference type="OrthoDB" id="5290493at2"/>
<dbReference type="GO" id="GO:0004084">
    <property type="term" value="F:branched-chain-amino-acid transaminase activity"/>
    <property type="evidence" value="ECO:0007669"/>
    <property type="project" value="UniProtKB-EC"/>
</dbReference>
<evidence type="ECO:0000256" key="8">
    <source>
        <dbReference type="ARBA" id="ARBA00048212"/>
    </source>
</evidence>
<evidence type="ECO:0000256" key="12">
    <source>
        <dbReference type="RuleBase" id="RU004516"/>
    </source>
</evidence>
<dbReference type="GO" id="GO:0046394">
    <property type="term" value="P:carboxylic acid biosynthetic process"/>
    <property type="evidence" value="ECO:0007669"/>
    <property type="project" value="UniProtKB-ARBA"/>
</dbReference>
<comment type="catalytic activity">
    <reaction evidence="10">
        <text>L-leucine + 2-oxoglutarate = 4-methyl-2-oxopentanoate + L-glutamate</text>
        <dbReference type="Rhea" id="RHEA:18321"/>
        <dbReference type="ChEBI" id="CHEBI:16810"/>
        <dbReference type="ChEBI" id="CHEBI:17865"/>
        <dbReference type="ChEBI" id="CHEBI:29985"/>
        <dbReference type="ChEBI" id="CHEBI:57427"/>
        <dbReference type="EC" id="2.6.1.42"/>
    </reaction>
</comment>
<proteinExistence type="inferred from homology"/>
<dbReference type="EMBL" id="CP025704">
    <property type="protein sequence ID" value="AUN97092.1"/>
    <property type="molecule type" value="Genomic_DNA"/>
</dbReference>
<accession>A0A2K9NNM2</accession>
<reference evidence="13 14" key="1">
    <citation type="submission" date="2018-01" db="EMBL/GenBank/DDBJ databases">
        <title>Complete genome sequence of Bacteriovorax stolpii DSM12778.</title>
        <authorList>
            <person name="Tang B."/>
            <person name="Chang J."/>
        </authorList>
    </citation>
    <scope>NUCLEOTIDE SEQUENCE [LARGE SCALE GENOMIC DNA]</scope>
    <source>
        <strain evidence="13 14">DSM 12778</strain>
    </source>
</reference>
<evidence type="ECO:0000256" key="3">
    <source>
        <dbReference type="ARBA" id="ARBA00004931"/>
    </source>
</evidence>
<dbReference type="AlphaFoldDB" id="A0A2K9NNM2"/>